<gene>
    <name evidence="1" type="ORF">OSB_29550</name>
</gene>
<evidence type="ECO:0000313" key="2">
    <source>
        <dbReference type="Proteomes" id="UP000067444"/>
    </source>
</evidence>
<dbReference type="KEGG" id="otm:OSB_29550"/>
<protein>
    <submittedName>
        <fullName evidence="1">Uncharacterized protein</fullName>
    </submittedName>
</protein>
<organism evidence="1 2">
    <name type="scientific">Octadecabacter temperatus</name>
    <dbReference type="NCBI Taxonomy" id="1458307"/>
    <lineage>
        <taxon>Bacteria</taxon>
        <taxon>Pseudomonadati</taxon>
        <taxon>Pseudomonadota</taxon>
        <taxon>Alphaproteobacteria</taxon>
        <taxon>Rhodobacterales</taxon>
        <taxon>Roseobacteraceae</taxon>
        <taxon>Octadecabacter</taxon>
    </lineage>
</organism>
<dbReference type="AlphaFoldDB" id="A0A0K0Y934"/>
<dbReference type="EMBL" id="CP012160">
    <property type="protein sequence ID" value="AKS47478.1"/>
    <property type="molecule type" value="Genomic_DNA"/>
</dbReference>
<evidence type="ECO:0000313" key="1">
    <source>
        <dbReference type="EMBL" id="AKS47478.1"/>
    </source>
</evidence>
<dbReference type="Proteomes" id="UP000067444">
    <property type="component" value="Chromosome"/>
</dbReference>
<reference evidence="1 2" key="1">
    <citation type="journal article" date="2015" name="Genome Announc.">
        <title>Closed Genome Sequence of Octadecabacter temperatus SB1, the First Mesophilic Species of the Genus Octadecabacter.</title>
        <authorList>
            <person name="Voget S."/>
            <person name="Billerbeck S."/>
            <person name="Simon M."/>
            <person name="Daniel R."/>
        </authorList>
    </citation>
    <scope>NUCLEOTIDE SEQUENCE [LARGE SCALE GENOMIC DNA]</scope>
    <source>
        <strain evidence="1 2">SB1</strain>
    </source>
</reference>
<name>A0A0K0Y934_9RHOB</name>
<sequence length="30" mass="3654">MKSLFKTFRRLRRKLALTPEQADKIRFPCC</sequence>
<accession>A0A0K0Y934</accession>
<proteinExistence type="predicted"/>
<keyword evidence="2" id="KW-1185">Reference proteome</keyword>